<feature type="domain" description="O-GlcNAc transferase C-terminal" evidence="5">
    <location>
        <begin position="88"/>
        <end position="287"/>
    </location>
</feature>
<dbReference type="EMBL" id="CP064030">
    <property type="protein sequence ID" value="QRN55884.1"/>
    <property type="molecule type" value="Genomic_DNA"/>
</dbReference>
<dbReference type="Proteomes" id="UP000663181">
    <property type="component" value="Chromosome"/>
</dbReference>
<gene>
    <name evidence="6" type="ORF">ISN74_11225</name>
</gene>
<protein>
    <submittedName>
        <fullName evidence="6">UDP-N-acetylglucosamine-peptide N-acetylglucosaminyltransferase</fullName>
    </submittedName>
</protein>
<feature type="domain" description="O-GlcNAc transferase C-terminal" evidence="5">
    <location>
        <begin position="297"/>
        <end position="481"/>
    </location>
</feature>
<evidence type="ECO:0000256" key="2">
    <source>
        <dbReference type="ARBA" id="ARBA00022679"/>
    </source>
</evidence>
<keyword evidence="6" id="KW-0328">Glycosyltransferase</keyword>
<reference evidence="6 7" key="1">
    <citation type="submission" date="2020-10" db="EMBL/GenBank/DDBJ databases">
        <title>Phylogeny of dyella-like bacteria.</title>
        <authorList>
            <person name="Fu J."/>
        </authorList>
    </citation>
    <scope>NUCLEOTIDE SEQUENCE [LARGE SCALE GENOMIC DNA]</scope>
    <source>
        <strain evidence="6 7">DHOB09</strain>
    </source>
</reference>
<keyword evidence="4" id="KW-0802">TPR repeat</keyword>
<proteinExistence type="predicted"/>
<evidence type="ECO:0000256" key="1">
    <source>
        <dbReference type="ARBA" id="ARBA00004922"/>
    </source>
</evidence>
<comment type="pathway">
    <text evidence="1">Protein modification; protein glycosylation.</text>
</comment>
<evidence type="ECO:0000256" key="3">
    <source>
        <dbReference type="ARBA" id="ARBA00022737"/>
    </source>
</evidence>
<accession>A0ABX7H1E6</accession>
<evidence type="ECO:0000313" key="7">
    <source>
        <dbReference type="Proteomes" id="UP000663181"/>
    </source>
</evidence>
<dbReference type="SUPFAM" id="SSF53756">
    <property type="entry name" value="UDP-Glycosyltransferase/glycogen phosphorylase"/>
    <property type="match status" value="1"/>
</dbReference>
<dbReference type="Gene3D" id="1.25.40.10">
    <property type="entry name" value="Tetratricopeptide repeat domain"/>
    <property type="match status" value="1"/>
</dbReference>
<keyword evidence="2" id="KW-0808">Transferase</keyword>
<organism evidence="6 7">
    <name type="scientific">Dyella caseinilytica</name>
    <dbReference type="NCBI Taxonomy" id="1849581"/>
    <lineage>
        <taxon>Bacteria</taxon>
        <taxon>Pseudomonadati</taxon>
        <taxon>Pseudomonadota</taxon>
        <taxon>Gammaproteobacteria</taxon>
        <taxon>Lysobacterales</taxon>
        <taxon>Rhodanobacteraceae</taxon>
        <taxon>Dyella</taxon>
    </lineage>
</organism>
<dbReference type="Gene3D" id="3.40.50.2000">
    <property type="entry name" value="Glycogen Phosphorylase B"/>
    <property type="match status" value="1"/>
</dbReference>
<name>A0ABX7H1E6_9GAMM</name>
<dbReference type="PANTHER" id="PTHR44998:SF1">
    <property type="entry name" value="UDP-N-ACETYLGLUCOSAMINE--PEPTIDE N-ACETYLGLUCOSAMINYLTRANSFERASE 110 KDA SUBUNIT"/>
    <property type="match status" value="1"/>
</dbReference>
<dbReference type="Pfam" id="PF13844">
    <property type="entry name" value="Glyco_transf_41"/>
    <property type="match status" value="2"/>
</dbReference>
<keyword evidence="7" id="KW-1185">Reference proteome</keyword>
<keyword evidence="3" id="KW-0677">Repeat</keyword>
<sequence length="508" mass="56419">MMEAKEAAERAVELSGGDAALARDWAELAVRCKDPDAAARGFRLVWEQHPDDFGSLGQLVFYLRCLCQWQDLDALSSRLLKALDEEFAVLPPFDLLAEQATAAQQALCAQRQAEHIKRLVECQPIERIAISEPVVPRLRVGFVSQGFGRHPTSILTSALFEQLRDSQLEVHLFSTRDDGGKSRERLVAAAHAFHELPSVPQSEIAARIQAEGVEILVDLDGYSRVRLPEVFAYRPAPVQVNWLAYPGTSGADYMDYIIADRFVLPPSLQPHFTEKVVYLPRCYQSSDPTRIVGDPPSREACGLPASGVVFACFNVSFKLNPRSVLRMLQVLAAVPGSVLWLLEPGSGGAQRLREQAELMGVAPSRLIFMQKLPHKAYLARYRHVDLFLDTEDYNAHTVASDALWAGCPVLTRPGDTFASRVAGSLNHHLGMSEMNAEDDAAFVMKAVRYGRDAAYRSRIKVKLAGQRSRSPLFDIKGFARDFEDVLLQMASHRRAGKSPVTFENYRSG</sequence>
<dbReference type="InterPro" id="IPR011990">
    <property type="entry name" value="TPR-like_helical_dom_sf"/>
</dbReference>
<dbReference type="PANTHER" id="PTHR44998">
    <property type="match status" value="1"/>
</dbReference>
<dbReference type="GO" id="GO:0016757">
    <property type="term" value="F:glycosyltransferase activity"/>
    <property type="evidence" value="ECO:0007669"/>
    <property type="project" value="UniProtKB-KW"/>
</dbReference>
<dbReference type="SUPFAM" id="SSF48452">
    <property type="entry name" value="TPR-like"/>
    <property type="match status" value="1"/>
</dbReference>
<dbReference type="InterPro" id="IPR029489">
    <property type="entry name" value="OGT/SEC/SPY_C"/>
</dbReference>
<dbReference type="Gene3D" id="3.40.50.11380">
    <property type="match status" value="1"/>
</dbReference>
<evidence type="ECO:0000256" key="4">
    <source>
        <dbReference type="ARBA" id="ARBA00022803"/>
    </source>
</evidence>
<evidence type="ECO:0000259" key="5">
    <source>
        <dbReference type="Pfam" id="PF13844"/>
    </source>
</evidence>
<evidence type="ECO:0000313" key="6">
    <source>
        <dbReference type="EMBL" id="QRN55884.1"/>
    </source>
</evidence>